<keyword evidence="3" id="KW-1185">Reference proteome</keyword>
<proteinExistence type="predicted"/>
<dbReference type="AlphaFoldDB" id="A0A4R3KRQ8"/>
<evidence type="ECO:0000313" key="3">
    <source>
        <dbReference type="Proteomes" id="UP000295807"/>
    </source>
</evidence>
<comment type="caution">
    <text evidence="2">The sequence shown here is derived from an EMBL/GenBank/DDBJ whole genome shotgun (WGS) entry which is preliminary data.</text>
</comment>
<reference evidence="2 3" key="1">
    <citation type="submission" date="2019-03" db="EMBL/GenBank/DDBJ databases">
        <title>Genomic Encyclopedia of Type Strains, Phase IV (KMG-IV): sequencing the most valuable type-strain genomes for metagenomic binning, comparative biology and taxonomic classification.</title>
        <authorList>
            <person name="Goeker M."/>
        </authorList>
    </citation>
    <scope>NUCLEOTIDE SEQUENCE [LARGE SCALE GENOMIC DNA]</scope>
    <source>
        <strain evidence="2 3">DSM 21100</strain>
    </source>
</reference>
<keyword evidence="1" id="KW-0812">Transmembrane</keyword>
<evidence type="ECO:0000256" key="1">
    <source>
        <dbReference type="SAM" id="Phobius"/>
    </source>
</evidence>
<dbReference type="EMBL" id="SMAD01000005">
    <property type="protein sequence ID" value="TCS87197.1"/>
    <property type="molecule type" value="Genomic_DNA"/>
</dbReference>
<evidence type="ECO:0008006" key="4">
    <source>
        <dbReference type="Google" id="ProtNLM"/>
    </source>
</evidence>
<name>A0A4R3KRQ8_9SPHI</name>
<keyword evidence="1" id="KW-0472">Membrane</keyword>
<sequence length="237" mass="27148">MSLSYLGRSTHVKMFRPGRVMSGIGHFQKAMGIEKSYKAPCRYGSVIVHFEGYVKKLFQNRLAESVETSGDCLDQYRWFDRWYSGLPADPAIRRFELSYDRFHVNAGDTYRVVNDRYQEGKLIQHGTIPYSAIGKALNDDYEEVVENTQVRPAKEKIIQYDGRKLVEGQALYADHSFTPLAWYFMNGWLQDFAYRIGISWWMFAAAGLLAIAIALLTVGFQSIKAALMNPVKSLRSE</sequence>
<evidence type="ECO:0000313" key="2">
    <source>
        <dbReference type="EMBL" id="TCS87197.1"/>
    </source>
</evidence>
<organism evidence="2 3">
    <name type="scientific">Anseongella ginsenosidimutans</name>
    <dbReference type="NCBI Taxonomy" id="496056"/>
    <lineage>
        <taxon>Bacteria</taxon>
        <taxon>Pseudomonadati</taxon>
        <taxon>Bacteroidota</taxon>
        <taxon>Sphingobacteriia</taxon>
        <taxon>Sphingobacteriales</taxon>
        <taxon>Sphingobacteriaceae</taxon>
        <taxon>Anseongella</taxon>
    </lineage>
</organism>
<gene>
    <name evidence="2" type="ORF">EDD80_1058</name>
</gene>
<feature type="transmembrane region" description="Helical" evidence="1">
    <location>
        <begin position="200"/>
        <end position="220"/>
    </location>
</feature>
<keyword evidence="1" id="KW-1133">Transmembrane helix</keyword>
<protein>
    <recommendedName>
        <fullName evidence="4">MacB-like protein</fullName>
    </recommendedName>
</protein>
<dbReference type="Proteomes" id="UP000295807">
    <property type="component" value="Unassembled WGS sequence"/>
</dbReference>
<accession>A0A4R3KRQ8</accession>